<reference evidence="2 3" key="1">
    <citation type="submission" date="2020-08" db="EMBL/GenBank/DDBJ databases">
        <title>Genome public.</title>
        <authorList>
            <person name="Liu C."/>
            <person name="Sun Q."/>
        </authorList>
    </citation>
    <scope>NUCLEOTIDE SEQUENCE [LARGE SCALE GENOMIC DNA]</scope>
    <source>
        <strain evidence="2 3">BX17</strain>
    </source>
</reference>
<keyword evidence="1" id="KW-1133">Transmembrane helix</keyword>
<accession>A0A8I0DRG9</accession>
<dbReference type="Proteomes" id="UP000652847">
    <property type="component" value="Unassembled WGS sequence"/>
</dbReference>
<dbReference type="Gene3D" id="1.10.150.240">
    <property type="entry name" value="Putative phosphatase, domain 2"/>
    <property type="match status" value="1"/>
</dbReference>
<keyword evidence="3" id="KW-1185">Reference proteome</keyword>
<keyword evidence="1" id="KW-0812">Transmembrane</keyword>
<dbReference type="SFLD" id="SFLDS00003">
    <property type="entry name" value="Haloacid_Dehalogenase"/>
    <property type="match status" value="1"/>
</dbReference>
<evidence type="ECO:0000313" key="2">
    <source>
        <dbReference type="EMBL" id="MBC5650617.1"/>
    </source>
</evidence>
<evidence type="ECO:0000256" key="1">
    <source>
        <dbReference type="SAM" id="Phobius"/>
    </source>
</evidence>
<sequence>MKNFKRIAAILGVVILLAVCCLPMIFAFGSGENSQGNFKAAVGSVILVPVLAYVFLMVYKLLKKEDKEAEGEVKNIIFDVGQVLVSYEWEDYLKSFHFPEEEEKLIAEAVFKSQTWNERDRGLFPEEEYLKQFIAALPAEYEEDVKRVLRESEKTIQIKDYAETWTSYLKSQGYHLYILSNYSQFMLDHTRANKMPFLKNMDGVIFSCEVKEIKPEPQIYRTLLTRFGLKPEESVFLDDRPENCEAARVLGIHAIEFHNLKQAAKELEKLGVK</sequence>
<comment type="caution">
    <text evidence="2">The sequence shown here is derived from an EMBL/GenBank/DDBJ whole genome shotgun (WGS) entry which is preliminary data.</text>
</comment>
<evidence type="ECO:0000313" key="3">
    <source>
        <dbReference type="Proteomes" id="UP000652847"/>
    </source>
</evidence>
<dbReference type="InterPro" id="IPR006439">
    <property type="entry name" value="HAD-SF_hydro_IA"/>
</dbReference>
<dbReference type="InterPro" id="IPR036412">
    <property type="entry name" value="HAD-like_sf"/>
</dbReference>
<dbReference type="AlphaFoldDB" id="A0A8I0DRG9"/>
<dbReference type="Pfam" id="PF00702">
    <property type="entry name" value="Hydrolase"/>
    <property type="match status" value="1"/>
</dbReference>
<feature type="transmembrane region" description="Helical" evidence="1">
    <location>
        <begin position="7"/>
        <end position="28"/>
    </location>
</feature>
<organism evidence="2 3">
    <name type="scientific">Blautia segnis</name>
    <dbReference type="NCBI Taxonomy" id="2763030"/>
    <lineage>
        <taxon>Bacteria</taxon>
        <taxon>Bacillati</taxon>
        <taxon>Bacillota</taxon>
        <taxon>Clostridia</taxon>
        <taxon>Lachnospirales</taxon>
        <taxon>Lachnospiraceae</taxon>
        <taxon>Blautia</taxon>
    </lineage>
</organism>
<name>A0A8I0DRG9_9FIRM</name>
<dbReference type="CDD" id="cd02603">
    <property type="entry name" value="HAD_sEH-N_like"/>
    <property type="match status" value="1"/>
</dbReference>
<dbReference type="PRINTS" id="PR00413">
    <property type="entry name" value="HADHALOGNASE"/>
</dbReference>
<protein>
    <submittedName>
        <fullName evidence="2">HAD family phosphatase</fullName>
    </submittedName>
</protein>
<proteinExistence type="predicted"/>
<dbReference type="PANTHER" id="PTHR43611:SF3">
    <property type="entry name" value="FLAVIN MONONUCLEOTIDE HYDROLASE 1, CHLOROPLATIC"/>
    <property type="match status" value="1"/>
</dbReference>
<gene>
    <name evidence="2" type="ORF">H8S54_05705</name>
</gene>
<dbReference type="PANTHER" id="PTHR43611">
    <property type="entry name" value="ALPHA-D-GLUCOSE 1-PHOSPHATE PHOSPHATASE"/>
    <property type="match status" value="1"/>
</dbReference>
<dbReference type="InterPro" id="IPR023198">
    <property type="entry name" value="PGP-like_dom2"/>
</dbReference>
<keyword evidence="1" id="KW-0472">Membrane</keyword>
<dbReference type="SUPFAM" id="SSF56784">
    <property type="entry name" value="HAD-like"/>
    <property type="match status" value="1"/>
</dbReference>
<dbReference type="NCBIfam" id="TIGR01509">
    <property type="entry name" value="HAD-SF-IA-v3"/>
    <property type="match status" value="1"/>
</dbReference>
<dbReference type="RefSeq" id="WP_173768389.1">
    <property type="nucleotide sequence ID" value="NZ_JACOOT010000012.1"/>
</dbReference>
<dbReference type="Gene3D" id="3.40.50.1000">
    <property type="entry name" value="HAD superfamily/HAD-like"/>
    <property type="match status" value="1"/>
</dbReference>
<dbReference type="SFLD" id="SFLDG01129">
    <property type="entry name" value="C1.5:_HAD__Beta-PGM__Phosphata"/>
    <property type="match status" value="1"/>
</dbReference>
<dbReference type="InterPro" id="IPR023214">
    <property type="entry name" value="HAD_sf"/>
</dbReference>
<dbReference type="EMBL" id="JACOOT010000012">
    <property type="protein sequence ID" value="MBC5650617.1"/>
    <property type="molecule type" value="Genomic_DNA"/>
</dbReference>
<feature type="transmembrane region" description="Helical" evidence="1">
    <location>
        <begin position="40"/>
        <end position="59"/>
    </location>
</feature>